<dbReference type="Gene3D" id="3.40.50.1820">
    <property type="entry name" value="alpha/beta hydrolase"/>
    <property type="match status" value="1"/>
</dbReference>
<dbReference type="SUPFAM" id="SSF53474">
    <property type="entry name" value="alpha/beta-Hydrolases"/>
    <property type="match status" value="1"/>
</dbReference>
<sequence>MRDENKSKNSIKTLRVLLAALVLGAAFLLPQTGRAITLPTTPCDTQQANAAHLTSNATLEDGNKAFVYGSNNDFVSRTGNTITFNVDFLFNPATTAYIKAFFMGQNCAVGAAPAFGDIFTQNNVVSYDFSTDLFSTGGQSTRVLSNVSTKYIWIEIWDGINNSNAASYSYLVDTDDIQNPTGEPPEPSEPSGLRPVLIIPGITGTDLFNESTLIWPDLLGMLGSSSDQFILNNLNLNLEGESIQTITTGDINRITEITPFFRLDIFQSLINDIENTGYGPENSYFIFPYDWRLNLDSSISLLNTRIETIKTLTNFNKIDIIAHSMGGLLAEDYIDQYGHDSINKLIFVGTPHLGSPKSAKTIMHGDNLSIPFLNRGTVKELSKNMPSIYELLPNQNYFSETNGYLMTSSNTNAPRLNYNESKKFILSRGGNSNVFAQAENFFAKNLEDTDFTGVDTYNIAGCWTGTQSAYSYRTTTGSLAQIGYGNGDGTVPLASADYINIASNKKYYVKSIKHAELPSANGVRQLMLDILSNSLGSLAGNITQNSNNCNLQGVSLLWRSPVTVHIYDSGNNHLGPGDNDSIDLDIPGADYEIIDGEKFVFLPTSDGQTYTIQGLGEDNATFDLLISTIDNGVITGTQIFNDIPINPDETVEFTINNTSNNDAITVQGETVQSNGSLTAEQSSDLVSPVTMAEESGPSFGPKQLILNATDNNAGILSTNYSFTGSNYQTYGGPIAISAPGITFVYYYSVDNAGNNEPVKMIQIGIATTGGSIPTPKSEPPVASESTDEEAKINEPLEDGAVLGEKIEQPKTSQIHDSVLVLDISDGRTVYIIGNNGKKFGFISEQVFWDLGYTFENAVKADVSGYELGGLIQTAEAPHPNGSLVLNNGIIWYINNDQRVAFISMESFLSYGFKIEQIVSANEFDMALTEDKIIN</sequence>
<dbReference type="GO" id="GO:0008374">
    <property type="term" value="F:O-acyltransferase activity"/>
    <property type="evidence" value="ECO:0007669"/>
    <property type="project" value="InterPro"/>
</dbReference>
<name>A0A1F5PK07_9BACT</name>
<reference evidence="2 3" key="1">
    <citation type="journal article" date="2016" name="Nat. Commun.">
        <title>Thousands of microbial genomes shed light on interconnected biogeochemical processes in an aquifer system.</title>
        <authorList>
            <person name="Anantharaman K."/>
            <person name="Brown C.T."/>
            <person name="Hug L.A."/>
            <person name="Sharon I."/>
            <person name="Castelle C.J."/>
            <person name="Probst A.J."/>
            <person name="Thomas B.C."/>
            <person name="Singh A."/>
            <person name="Wilkins M.J."/>
            <person name="Karaoz U."/>
            <person name="Brodie E.L."/>
            <person name="Williams K.H."/>
            <person name="Hubbard S.S."/>
            <person name="Banfield J.F."/>
        </authorList>
    </citation>
    <scope>NUCLEOTIDE SEQUENCE [LARGE SCALE GENOMIC DNA]</scope>
</reference>
<comment type="caution">
    <text evidence="2">The sequence shown here is derived from an EMBL/GenBank/DDBJ whole genome shotgun (WGS) entry which is preliminary data.</text>
</comment>
<feature type="region of interest" description="Disordered" evidence="1">
    <location>
        <begin position="769"/>
        <end position="790"/>
    </location>
</feature>
<dbReference type="EMBL" id="MFEY01000007">
    <property type="protein sequence ID" value="OGE90273.1"/>
    <property type="molecule type" value="Genomic_DNA"/>
</dbReference>
<dbReference type="AlphaFoldDB" id="A0A1F5PK07"/>
<evidence type="ECO:0000313" key="3">
    <source>
        <dbReference type="Proteomes" id="UP000177682"/>
    </source>
</evidence>
<dbReference type="Proteomes" id="UP000177682">
    <property type="component" value="Unassembled WGS sequence"/>
</dbReference>
<dbReference type="Gene3D" id="3.30.1920.20">
    <property type="match status" value="1"/>
</dbReference>
<dbReference type="InterPro" id="IPR029058">
    <property type="entry name" value="AB_hydrolase_fold"/>
</dbReference>
<gene>
    <name evidence="2" type="ORF">A3E29_04215</name>
</gene>
<dbReference type="NCBIfam" id="NF047446">
    <property type="entry name" value="barrel_OmpL47"/>
    <property type="match status" value="1"/>
</dbReference>
<proteinExistence type="predicted"/>
<dbReference type="PANTHER" id="PTHR11440">
    <property type="entry name" value="LECITHIN-CHOLESTEROL ACYLTRANSFERASE-RELATED"/>
    <property type="match status" value="1"/>
</dbReference>
<dbReference type="Pfam" id="PF02450">
    <property type="entry name" value="LCAT"/>
    <property type="match status" value="1"/>
</dbReference>
<accession>A0A1F5PK07</accession>
<dbReference type="InterPro" id="IPR003386">
    <property type="entry name" value="LACT/PDAT_acylTrfase"/>
</dbReference>
<evidence type="ECO:0008006" key="4">
    <source>
        <dbReference type="Google" id="ProtNLM"/>
    </source>
</evidence>
<dbReference type="InterPro" id="IPR058094">
    <property type="entry name" value="Ig-like_OmpL47-like"/>
</dbReference>
<evidence type="ECO:0000256" key="1">
    <source>
        <dbReference type="SAM" id="MobiDB-lite"/>
    </source>
</evidence>
<protein>
    <recommendedName>
        <fullName evidence="4">Lecithin:cholesterol acyltransferase</fullName>
    </recommendedName>
</protein>
<evidence type="ECO:0000313" key="2">
    <source>
        <dbReference type="EMBL" id="OGE90273.1"/>
    </source>
</evidence>
<dbReference type="GO" id="GO:0006629">
    <property type="term" value="P:lipid metabolic process"/>
    <property type="evidence" value="ECO:0007669"/>
    <property type="project" value="InterPro"/>
</dbReference>
<organism evidence="2 3">
    <name type="scientific">Candidatus Doudnabacteria bacterium RIFCSPHIGHO2_12_FULL_48_16</name>
    <dbReference type="NCBI Taxonomy" id="1817838"/>
    <lineage>
        <taxon>Bacteria</taxon>
        <taxon>Candidatus Doudnaibacteriota</taxon>
    </lineage>
</organism>